<evidence type="ECO:0000313" key="6">
    <source>
        <dbReference type="Proteomes" id="UP000545493"/>
    </source>
</evidence>
<sequence>MSLALITGATSGIGATFATRLASEGYDLVLVARDEARLRERAQELSRRHGISVEPLPADLATTQGRDAAERLLEQRPVELLVNNAGLGLAGEFWTASPEQLQRQLDVNVTAVLRLTRAALPAMLERGSGDIVNVSSVAGFFSGRGSTYTASKAWVTSFSDGLASALRGSGVRVLALCPGFTHTEFHDRAGLEKSGPAAFWLSAERVVDEALADLRRGRVISVPSRRYKLVAAIGRLLPRELVRRLGGRFAGRDRT</sequence>
<dbReference type="GO" id="GO:0016020">
    <property type="term" value="C:membrane"/>
    <property type="evidence" value="ECO:0007669"/>
    <property type="project" value="TreeGrafter"/>
</dbReference>
<dbReference type="PRINTS" id="PR00081">
    <property type="entry name" value="GDHRDH"/>
</dbReference>
<dbReference type="RefSeq" id="WP_167177548.1">
    <property type="nucleotide sequence ID" value="NZ_JAAOYM010000003.1"/>
</dbReference>
<proteinExistence type="inferred from homology"/>
<dbReference type="PIRSF" id="PIRSF000126">
    <property type="entry name" value="11-beta-HSD1"/>
    <property type="match status" value="1"/>
</dbReference>
<comment type="caution">
    <text evidence="5">The sequence shown here is derived from an EMBL/GenBank/DDBJ whole genome shotgun (WGS) entry which is preliminary data.</text>
</comment>
<dbReference type="PANTHER" id="PTHR44196">
    <property type="entry name" value="DEHYDROGENASE/REDUCTASE SDR FAMILY MEMBER 7B"/>
    <property type="match status" value="1"/>
</dbReference>
<reference evidence="5 6" key="1">
    <citation type="submission" date="2020-03" db="EMBL/GenBank/DDBJ databases">
        <title>Sequencing the genomes of 1000 actinobacteria strains.</title>
        <authorList>
            <person name="Klenk H.-P."/>
        </authorList>
    </citation>
    <scope>NUCLEOTIDE SEQUENCE [LARGE SCALE GENOMIC DNA]</scope>
    <source>
        <strain evidence="5 6">DSM 45685</strain>
    </source>
</reference>
<dbReference type="InterPro" id="IPR036291">
    <property type="entry name" value="NAD(P)-bd_dom_sf"/>
</dbReference>
<dbReference type="SUPFAM" id="SSF51735">
    <property type="entry name" value="NAD(P)-binding Rossmann-fold domains"/>
    <property type="match status" value="1"/>
</dbReference>
<gene>
    <name evidence="5" type="ORF">FHU38_005375</name>
</gene>
<name>A0A7X5ZTH4_9PSEU</name>
<dbReference type="Proteomes" id="UP000545493">
    <property type="component" value="Unassembled WGS sequence"/>
</dbReference>
<dbReference type="EMBL" id="JAAOYM010000003">
    <property type="protein sequence ID" value="NIJ14967.1"/>
    <property type="molecule type" value="Genomic_DNA"/>
</dbReference>
<dbReference type="InterPro" id="IPR057326">
    <property type="entry name" value="KR_dom"/>
</dbReference>
<evidence type="ECO:0000256" key="1">
    <source>
        <dbReference type="ARBA" id="ARBA00006484"/>
    </source>
</evidence>
<comment type="similarity">
    <text evidence="1 3">Belongs to the short-chain dehydrogenases/reductases (SDR) family.</text>
</comment>
<dbReference type="Gene3D" id="3.40.50.720">
    <property type="entry name" value="NAD(P)-binding Rossmann-like Domain"/>
    <property type="match status" value="1"/>
</dbReference>
<evidence type="ECO:0000313" key="5">
    <source>
        <dbReference type="EMBL" id="NIJ14967.1"/>
    </source>
</evidence>
<dbReference type="SMART" id="SM00822">
    <property type="entry name" value="PKS_KR"/>
    <property type="match status" value="1"/>
</dbReference>
<dbReference type="AlphaFoldDB" id="A0A7X5ZTH4"/>
<accession>A0A7X5ZTH4</accession>
<dbReference type="CDD" id="cd05233">
    <property type="entry name" value="SDR_c"/>
    <property type="match status" value="1"/>
</dbReference>
<keyword evidence="6" id="KW-1185">Reference proteome</keyword>
<evidence type="ECO:0000256" key="3">
    <source>
        <dbReference type="RuleBase" id="RU000363"/>
    </source>
</evidence>
<evidence type="ECO:0000256" key="2">
    <source>
        <dbReference type="ARBA" id="ARBA00023002"/>
    </source>
</evidence>
<dbReference type="GO" id="GO:0016491">
    <property type="term" value="F:oxidoreductase activity"/>
    <property type="evidence" value="ECO:0007669"/>
    <property type="project" value="UniProtKB-KW"/>
</dbReference>
<feature type="domain" description="Ketoreductase" evidence="4">
    <location>
        <begin position="2"/>
        <end position="183"/>
    </location>
</feature>
<protein>
    <recommendedName>
        <fullName evidence="4">Ketoreductase domain-containing protein</fullName>
    </recommendedName>
</protein>
<keyword evidence="2" id="KW-0560">Oxidoreductase</keyword>
<evidence type="ECO:0000259" key="4">
    <source>
        <dbReference type="SMART" id="SM00822"/>
    </source>
</evidence>
<dbReference type="PANTHER" id="PTHR44196:SF2">
    <property type="entry name" value="SHORT-CHAIN DEHYDROGENASE-RELATED"/>
    <property type="match status" value="1"/>
</dbReference>
<dbReference type="Pfam" id="PF00106">
    <property type="entry name" value="adh_short"/>
    <property type="match status" value="1"/>
</dbReference>
<organism evidence="5 6">
    <name type="scientific">Saccharomonospora amisosensis</name>
    <dbReference type="NCBI Taxonomy" id="1128677"/>
    <lineage>
        <taxon>Bacteria</taxon>
        <taxon>Bacillati</taxon>
        <taxon>Actinomycetota</taxon>
        <taxon>Actinomycetes</taxon>
        <taxon>Pseudonocardiales</taxon>
        <taxon>Pseudonocardiaceae</taxon>
        <taxon>Saccharomonospora</taxon>
    </lineage>
</organism>
<dbReference type="InterPro" id="IPR002347">
    <property type="entry name" value="SDR_fam"/>
</dbReference>
<dbReference type="PRINTS" id="PR00080">
    <property type="entry name" value="SDRFAMILY"/>
</dbReference>